<dbReference type="InterPro" id="IPR002048">
    <property type="entry name" value="EF_hand_dom"/>
</dbReference>
<dbReference type="PROSITE" id="PS00018">
    <property type="entry name" value="EF_HAND_1"/>
    <property type="match status" value="2"/>
</dbReference>
<dbReference type="SUPFAM" id="SSF47473">
    <property type="entry name" value="EF-hand"/>
    <property type="match status" value="1"/>
</dbReference>
<organism evidence="3 4">
    <name type="scientific">Hexamita inflata</name>
    <dbReference type="NCBI Taxonomy" id="28002"/>
    <lineage>
        <taxon>Eukaryota</taxon>
        <taxon>Metamonada</taxon>
        <taxon>Diplomonadida</taxon>
        <taxon>Hexamitidae</taxon>
        <taxon>Hexamitinae</taxon>
        <taxon>Hexamita</taxon>
    </lineage>
</organism>
<dbReference type="EMBL" id="CAXDID020000021">
    <property type="protein sequence ID" value="CAL5987059.1"/>
    <property type="molecule type" value="Genomic_DNA"/>
</dbReference>
<evidence type="ECO:0000256" key="1">
    <source>
        <dbReference type="ARBA" id="ARBA00022837"/>
    </source>
</evidence>
<feature type="domain" description="EF-hand" evidence="2">
    <location>
        <begin position="6"/>
        <end position="41"/>
    </location>
</feature>
<proteinExistence type="predicted"/>
<dbReference type="Gene3D" id="1.10.238.10">
    <property type="entry name" value="EF-hand"/>
    <property type="match status" value="1"/>
</dbReference>
<keyword evidence="1" id="KW-0106">Calcium</keyword>
<dbReference type="Pfam" id="PF13499">
    <property type="entry name" value="EF-hand_7"/>
    <property type="match status" value="1"/>
</dbReference>
<dbReference type="PROSITE" id="PS50222">
    <property type="entry name" value="EF_HAND_2"/>
    <property type="match status" value="2"/>
</dbReference>
<evidence type="ECO:0000313" key="4">
    <source>
        <dbReference type="Proteomes" id="UP001642409"/>
    </source>
</evidence>
<dbReference type="SMART" id="SM00054">
    <property type="entry name" value="EFh"/>
    <property type="match status" value="2"/>
</dbReference>
<reference evidence="3 4" key="1">
    <citation type="submission" date="2024-07" db="EMBL/GenBank/DDBJ databases">
        <authorList>
            <person name="Akdeniz Z."/>
        </authorList>
    </citation>
    <scope>NUCLEOTIDE SEQUENCE [LARGE SCALE GENOMIC DNA]</scope>
</reference>
<evidence type="ECO:0000313" key="3">
    <source>
        <dbReference type="EMBL" id="CAL5987059.1"/>
    </source>
</evidence>
<name>A0ABP1H642_9EUKA</name>
<gene>
    <name evidence="3" type="ORF">HINF_LOCUS9703</name>
</gene>
<keyword evidence="4" id="KW-1185">Reference proteome</keyword>
<dbReference type="CDD" id="cd00051">
    <property type="entry name" value="EFh"/>
    <property type="match status" value="1"/>
</dbReference>
<dbReference type="Proteomes" id="UP001642409">
    <property type="component" value="Unassembled WGS sequence"/>
</dbReference>
<sequence>MGGNSSASKEMETIFSKFDFDKSGMIDRLEIAKYMKINYPNIPVQVVDLFIMLCDKDSNGEIDKSEFSQFYKIVQASVATETDLKNIIYIATSVSENSKTITNTKLIKVLRCFGAVVTKAELDKLEYNKEEFIQQIGKFID</sequence>
<protein>
    <submittedName>
        <fullName evidence="3">Calmodulin</fullName>
    </submittedName>
</protein>
<accession>A0ABP1H642</accession>
<dbReference type="InterPro" id="IPR011992">
    <property type="entry name" value="EF-hand-dom_pair"/>
</dbReference>
<dbReference type="InterPro" id="IPR018247">
    <property type="entry name" value="EF_Hand_1_Ca_BS"/>
</dbReference>
<feature type="domain" description="EF-hand" evidence="2">
    <location>
        <begin position="42"/>
        <end position="77"/>
    </location>
</feature>
<evidence type="ECO:0000259" key="2">
    <source>
        <dbReference type="PROSITE" id="PS50222"/>
    </source>
</evidence>
<comment type="caution">
    <text evidence="3">The sequence shown here is derived from an EMBL/GenBank/DDBJ whole genome shotgun (WGS) entry which is preliminary data.</text>
</comment>